<reference evidence="2" key="1">
    <citation type="submission" date="2021-02" db="EMBL/GenBank/DDBJ databases">
        <authorList>
            <person name="Dougan E. K."/>
            <person name="Rhodes N."/>
            <person name="Thang M."/>
            <person name="Chan C."/>
        </authorList>
    </citation>
    <scope>NUCLEOTIDE SEQUENCE</scope>
</reference>
<dbReference type="PROSITE" id="PS51257">
    <property type="entry name" value="PROKAR_LIPOPROTEIN"/>
    <property type="match status" value="1"/>
</dbReference>
<organism evidence="2 3">
    <name type="scientific">Polarella glacialis</name>
    <name type="common">Dinoflagellate</name>
    <dbReference type="NCBI Taxonomy" id="89957"/>
    <lineage>
        <taxon>Eukaryota</taxon>
        <taxon>Sar</taxon>
        <taxon>Alveolata</taxon>
        <taxon>Dinophyceae</taxon>
        <taxon>Suessiales</taxon>
        <taxon>Suessiaceae</taxon>
        <taxon>Polarella</taxon>
    </lineage>
</organism>
<gene>
    <name evidence="2" type="ORF">PGLA1383_LOCUS38065</name>
</gene>
<protein>
    <submittedName>
        <fullName evidence="2">Uncharacterized protein</fullName>
    </submittedName>
</protein>
<evidence type="ECO:0000313" key="3">
    <source>
        <dbReference type="Proteomes" id="UP000654075"/>
    </source>
</evidence>
<sequence length="100" mass="11829">MPRAPYKLSGVPAMSSVACHNNHNTTTSNNNNTTHTIYHEYILQTSPTSNSQQWLRPSMAVRIDIEQQQQQLQQQQQHQQHQQQQQQQRQQQQQQQQQRI</sequence>
<proteinExistence type="predicted"/>
<name>A0A813GCT8_POLGL</name>
<dbReference type="AlphaFoldDB" id="A0A813GCT8"/>
<accession>A0A813GCT8</accession>
<dbReference type="EMBL" id="CAJNNV010027481">
    <property type="protein sequence ID" value="CAE8620508.1"/>
    <property type="molecule type" value="Genomic_DNA"/>
</dbReference>
<dbReference type="Proteomes" id="UP000654075">
    <property type="component" value="Unassembled WGS sequence"/>
</dbReference>
<feature type="region of interest" description="Disordered" evidence="1">
    <location>
        <begin position="66"/>
        <end position="100"/>
    </location>
</feature>
<evidence type="ECO:0000256" key="1">
    <source>
        <dbReference type="SAM" id="MobiDB-lite"/>
    </source>
</evidence>
<keyword evidence="3" id="KW-1185">Reference proteome</keyword>
<evidence type="ECO:0000313" key="2">
    <source>
        <dbReference type="EMBL" id="CAE8620508.1"/>
    </source>
</evidence>
<comment type="caution">
    <text evidence="2">The sequence shown here is derived from an EMBL/GenBank/DDBJ whole genome shotgun (WGS) entry which is preliminary data.</text>
</comment>
<feature type="compositionally biased region" description="Low complexity" evidence="1">
    <location>
        <begin position="67"/>
        <end position="100"/>
    </location>
</feature>